<feature type="compositionally biased region" description="Basic and acidic residues" evidence="3">
    <location>
        <begin position="428"/>
        <end position="440"/>
    </location>
</feature>
<dbReference type="GO" id="GO:0000062">
    <property type="term" value="F:fatty-acyl-CoA binding"/>
    <property type="evidence" value="ECO:0007669"/>
    <property type="project" value="InterPro"/>
</dbReference>
<comment type="caution">
    <text evidence="5">The sequence shown here is derived from an EMBL/GenBank/DDBJ whole genome shotgun (WGS) entry which is preliminary data.</text>
</comment>
<dbReference type="EMBL" id="JAKUCV010004073">
    <property type="protein sequence ID" value="KAJ4836581.1"/>
    <property type="molecule type" value="Genomic_DNA"/>
</dbReference>
<organism evidence="5 6">
    <name type="scientific">Turnera subulata</name>
    <dbReference type="NCBI Taxonomy" id="218843"/>
    <lineage>
        <taxon>Eukaryota</taxon>
        <taxon>Viridiplantae</taxon>
        <taxon>Streptophyta</taxon>
        <taxon>Embryophyta</taxon>
        <taxon>Tracheophyta</taxon>
        <taxon>Spermatophyta</taxon>
        <taxon>Magnoliopsida</taxon>
        <taxon>eudicotyledons</taxon>
        <taxon>Gunneridae</taxon>
        <taxon>Pentapetalae</taxon>
        <taxon>rosids</taxon>
        <taxon>fabids</taxon>
        <taxon>Malpighiales</taxon>
        <taxon>Passifloraceae</taxon>
        <taxon>Turnera</taxon>
    </lineage>
</organism>
<feature type="region of interest" description="Disordered" evidence="3">
    <location>
        <begin position="96"/>
        <end position="293"/>
    </location>
</feature>
<dbReference type="PANTHER" id="PTHR23310">
    <property type="entry name" value="ACYL-COA-BINDING PROTEIN, ACBP"/>
    <property type="match status" value="1"/>
</dbReference>
<feature type="domain" description="ACB" evidence="4">
    <location>
        <begin position="301"/>
        <end position="394"/>
    </location>
</feature>
<proteinExistence type="inferred from homology"/>
<feature type="compositionally biased region" description="Acidic residues" evidence="3">
    <location>
        <begin position="283"/>
        <end position="293"/>
    </location>
</feature>
<dbReference type="InterPro" id="IPR000582">
    <property type="entry name" value="Acyl-CoA-binding_protein"/>
</dbReference>
<accession>A0A9Q0JBL2</accession>
<dbReference type="AlphaFoldDB" id="A0A9Q0JBL2"/>
<sequence>MELLRELFVTAVVAILFSFLIAKLVSKAAASGDHQPARDSGRNVDREVKEEIIMEELQFPQRLEVETPETETKTGLVPSAATETVDEFVPVEQVVESAPSPVEITETPLPRSVPESAALSVSAGEETTEGAPGHSVAGESINPEETTETALDQSVREVESGSHGEITVTEPGQAVGDSPVLSVGAGETMETVPGQSVAESDEVETTAAAAGGSVGQPVVESSNSGDITEPVPGQSVGESIEEVSKEAEEKSTEEIGGEDSDQKVKDENLATERESNEKSGVEIDVDDDDDDDWEGIERSELEKEFAEAAKFMESGEKSEGRLGSTGGGNDVQMELYGLHKVATEGPCHEQPPMPLKVSARAKWNAWQRLGNMSPEVAMERYIALVSDQVPGWMEEKMAGAGGAGSSEDANDSVKAPDPRTISSDQPDISDKGDVELESGAKETNLTWGSILEDRV</sequence>
<evidence type="ECO:0000256" key="2">
    <source>
        <dbReference type="ARBA" id="ARBA00023121"/>
    </source>
</evidence>
<evidence type="ECO:0000313" key="6">
    <source>
        <dbReference type="Proteomes" id="UP001141552"/>
    </source>
</evidence>
<dbReference type="Pfam" id="PF00887">
    <property type="entry name" value="ACBP"/>
    <property type="match status" value="1"/>
</dbReference>
<dbReference type="InterPro" id="IPR035984">
    <property type="entry name" value="Acyl-CoA-binding_sf"/>
</dbReference>
<feature type="compositionally biased region" description="Basic and acidic residues" evidence="3">
    <location>
        <begin position="242"/>
        <end position="253"/>
    </location>
</feature>
<dbReference type="SUPFAM" id="SSF47027">
    <property type="entry name" value="Acyl-CoA binding protein"/>
    <property type="match status" value="1"/>
</dbReference>
<feature type="compositionally biased region" description="Basic and acidic residues" evidence="3">
    <location>
        <begin position="260"/>
        <end position="281"/>
    </location>
</feature>
<feature type="region of interest" description="Disordered" evidence="3">
    <location>
        <begin position="312"/>
        <end position="331"/>
    </location>
</feature>
<comment type="similarity">
    <text evidence="1">Belongs to the ACBP family.</text>
</comment>
<evidence type="ECO:0000313" key="5">
    <source>
        <dbReference type="EMBL" id="KAJ4836581.1"/>
    </source>
</evidence>
<reference evidence="5" key="2">
    <citation type="journal article" date="2023" name="Plants (Basel)">
        <title>Annotation of the Turnera subulata (Passifloraceae) Draft Genome Reveals the S-Locus Evolved after the Divergence of Turneroideae from Passifloroideae in a Stepwise Manner.</title>
        <authorList>
            <person name="Henning P.M."/>
            <person name="Roalson E.H."/>
            <person name="Mir W."/>
            <person name="McCubbin A.G."/>
            <person name="Shore J.S."/>
        </authorList>
    </citation>
    <scope>NUCLEOTIDE SEQUENCE</scope>
    <source>
        <strain evidence="5">F60SS</strain>
    </source>
</reference>
<name>A0A9Q0JBL2_9ROSI</name>
<dbReference type="PANTHER" id="PTHR23310:SF122">
    <property type="entry name" value="ACYL-COA-BINDING DOMAIN-CONTAINING PROTEIN 3"/>
    <property type="match status" value="1"/>
</dbReference>
<dbReference type="OrthoDB" id="71307at2759"/>
<keyword evidence="6" id="KW-1185">Reference proteome</keyword>
<dbReference type="PROSITE" id="PS51228">
    <property type="entry name" value="ACB_2"/>
    <property type="match status" value="1"/>
</dbReference>
<reference evidence="5" key="1">
    <citation type="submission" date="2022-02" db="EMBL/GenBank/DDBJ databases">
        <authorList>
            <person name="Henning P.M."/>
            <person name="McCubbin A.G."/>
            <person name="Shore J.S."/>
        </authorList>
    </citation>
    <scope>NUCLEOTIDE SEQUENCE</scope>
    <source>
        <strain evidence="5">F60SS</strain>
        <tissue evidence="5">Leaves</tissue>
    </source>
</reference>
<evidence type="ECO:0000256" key="1">
    <source>
        <dbReference type="ARBA" id="ARBA00005567"/>
    </source>
</evidence>
<dbReference type="Proteomes" id="UP001141552">
    <property type="component" value="Unassembled WGS sequence"/>
</dbReference>
<dbReference type="InterPro" id="IPR014352">
    <property type="entry name" value="FERM/acyl-CoA-bd_prot_sf"/>
</dbReference>
<gene>
    <name evidence="5" type="ORF">Tsubulata_039792</name>
</gene>
<dbReference type="GO" id="GO:0006631">
    <property type="term" value="P:fatty acid metabolic process"/>
    <property type="evidence" value="ECO:0007669"/>
    <property type="project" value="TreeGrafter"/>
</dbReference>
<feature type="region of interest" description="Disordered" evidence="3">
    <location>
        <begin position="396"/>
        <end position="455"/>
    </location>
</feature>
<protein>
    <recommendedName>
        <fullName evidence="4">ACB domain-containing protein</fullName>
    </recommendedName>
</protein>
<evidence type="ECO:0000259" key="4">
    <source>
        <dbReference type="PROSITE" id="PS51228"/>
    </source>
</evidence>
<keyword evidence="2" id="KW-0446">Lipid-binding</keyword>
<evidence type="ECO:0000256" key="3">
    <source>
        <dbReference type="SAM" id="MobiDB-lite"/>
    </source>
</evidence>
<dbReference type="Gene3D" id="1.20.80.10">
    <property type="match status" value="1"/>
</dbReference>